<comment type="cofactor">
    <cofactor evidence="1">
        <name>Ni(2+)</name>
        <dbReference type="ChEBI" id="CHEBI:49786"/>
    </cofactor>
</comment>
<dbReference type="GO" id="GO:0016151">
    <property type="term" value="F:nickel cation binding"/>
    <property type="evidence" value="ECO:0007669"/>
    <property type="project" value="InterPro"/>
</dbReference>
<sequence length="383" mass="42372">MKSDIEGSLNIQIAVDENNGNIVSIESTRPVHVSRLFEGKTAAEVLALLPVVFNVCAAAQSCAGVRACEQALDQPAEESTEQLRTALVRMEALREHLWRILLDWAEFVGTPVNEQALTEIAGLEREYRQALCADIDPFELGSLAEKTDSNILKSIAHKFRDLLHQDVFAMHPEQWLAIDDQDALFAWADSSGTIAARLISKVRQHGWENQGACHIDALPALTDDEIHQLLQDREFVRLPQLDGRCCETSSLSRSQSRLLDVLLNAHGNGLLSRLVARLTEIACLASQLIPEEETEIPAYSRYDDAGIGQAAAARGQLIHRVNLEGNRIVRYQILAPTEWNFHPRGVVAQALASLRGGADEIELQARLLINAIDPCVGYELQLK</sequence>
<evidence type="ECO:0000256" key="2">
    <source>
        <dbReference type="SAM" id="Coils"/>
    </source>
</evidence>
<dbReference type="PANTHER" id="PTHR42958">
    <property type="entry name" value="HYDROGENASE-2 LARGE CHAIN"/>
    <property type="match status" value="1"/>
</dbReference>
<keyword evidence="1" id="KW-0533">Nickel</keyword>
<feature type="binding site" evidence="1">
    <location>
        <position position="375"/>
    </location>
    <ligand>
        <name>Ni(2+)</name>
        <dbReference type="ChEBI" id="CHEBI:49786"/>
    </ligand>
</feature>
<comment type="caution">
    <text evidence="3">The sequence shown here is derived from an EMBL/GenBank/DDBJ whole genome shotgun (WGS) entry which is preliminary data.</text>
</comment>
<dbReference type="EMBL" id="DRCV01000093">
    <property type="protein sequence ID" value="HDK37784.1"/>
    <property type="molecule type" value="Genomic_DNA"/>
</dbReference>
<dbReference type="InterPro" id="IPR050867">
    <property type="entry name" value="NiFe/NiFeSe_hydrgnase_LSU"/>
</dbReference>
<proteinExistence type="predicted"/>
<keyword evidence="1" id="KW-0479">Metal-binding</keyword>
<gene>
    <name evidence="3" type="ORF">ENG92_02050</name>
</gene>
<protein>
    <submittedName>
        <fullName evidence="3">Ni,Fe-hydrogenase I large subunit</fullName>
    </submittedName>
</protein>
<evidence type="ECO:0000256" key="1">
    <source>
        <dbReference type="PIRSR" id="PIRSR601501-1"/>
    </source>
</evidence>
<keyword evidence="1" id="KW-0460">Magnesium</keyword>
<organism evidence="3">
    <name type="scientific">Thiolapillus brandeum</name>
    <dbReference type="NCBI Taxonomy" id="1076588"/>
    <lineage>
        <taxon>Bacteria</taxon>
        <taxon>Pseudomonadati</taxon>
        <taxon>Pseudomonadota</taxon>
        <taxon>Gammaproteobacteria</taxon>
        <taxon>Chromatiales</taxon>
        <taxon>Sedimenticolaceae</taxon>
        <taxon>Thiolapillus</taxon>
    </lineage>
</organism>
<dbReference type="InterPro" id="IPR029014">
    <property type="entry name" value="NiFe-Hase_large"/>
</dbReference>
<keyword evidence="2" id="KW-0175">Coiled coil</keyword>
<dbReference type="Pfam" id="PF00374">
    <property type="entry name" value="NiFeSe_Hases"/>
    <property type="match status" value="1"/>
</dbReference>
<evidence type="ECO:0000313" key="3">
    <source>
        <dbReference type="EMBL" id="HDK37784.1"/>
    </source>
</evidence>
<dbReference type="PANTHER" id="PTHR42958:SF4">
    <property type="entry name" value="HYDROGENASE EXPRESSION_FORMATION PROTEIN HUPK"/>
    <property type="match status" value="1"/>
</dbReference>
<feature type="binding site" evidence="1">
    <location>
        <position position="333"/>
    </location>
    <ligand>
        <name>Mg(2+)</name>
        <dbReference type="ChEBI" id="CHEBI:18420"/>
    </ligand>
</feature>
<dbReference type="AlphaFoldDB" id="A0A831KCD0"/>
<accession>A0A831KCD0</accession>
<name>A0A831KCD0_9GAMM</name>
<reference evidence="3" key="1">
    <citation type="journal article" date="2020" name="mSystems">
        <title>Genome- and Community-Level Interaction Insights into Carbon Utilization and Element Cycling Functions of Hydrothermarchaeota in Hydrothermal Sediment.</title>
        <authorList>
            <person name="Zhou Z."/>
            <person name="Liu Y."/>
            <person name="Xu W."/>
            <person name="Pan J."/>
            <person name="Luo Z.H."/>
            <person name="Li M."/>
        </authorList>
    </citation>
    <scope>NUCLEOTIDE SEQUENCE [LARGE SCALE GENOMIC DNA]</scope>
    <source>
        <strain evidence="3">HyVt-26</strain>
    </source>
</reference>
<dbReference type="Proteomes" id="UP000885822">
    <property type="component" value="Unassembled WGS sequence"/>
</dbReference>
<dbReference type="InterPro" id="IPR001501">
    <property type="entry name" value="Ni-dep_hyd_lsu"/>
</dbReference>
<dbReference type="Gene3D" id="1.10.645.10">
    <property type="entry name" value="Cytochrome-c3 Hydrogenase, chain B"/>
    <property type="match status" value="1"/>
</dbReference>
<dbReference type="SUPFAM" id="SSF56762">
    <property type="entry name" value="HydB/Nqo4-like"/>
    <property type="match status" value="1"/>
</dbReference>
<feature type="coiled-coil region" evidence="2">
    <location>
        <begin position="76"/>
        <end position="133"/>
    </location>
</feature>